<evidence type="ECO:0000256" key="1">
    <source>
        <dbReference type="ARBA" id="ARBA00004167"/>
    </source>
</evidence>
<dbReference type="Proteomes" id="UP000594260">
    <property type="component" value="Unplaced"/>
</dbReference>
<dbReference type="RefSeq" id="XP_022652960.1">
    <property type="nucleotide sequence ID" value="XM_022797225.1"/>
</dbReference>
<dbReference type="PANTHER" id="PTHR28599">
    <property type="entry name" value="SMALL INTEGRAL MEMBRANE PROTEIN 12"/>
    <property type="match status" value="1"/>
</dbReference>
<evidence type="ECO:0000256" key="3">
    <source>
        <dbReference type="ARBA" id="ARBA00022692"/>
    </source>
</evidence>
<dbReference type="Pfam" id="PF15990">
    <property type="entry name" value="UPF0767"/>
    <property type="match status" value="1"/>
</dbReference>
<keyword evidence="9" id="KW-1185">Reference proteome</keyword>
<dbReference type="KEGG" id="vde:111246879"/>
<dbReference type="OMA" id="HNPLEVN"/>
<feature type="region of interest" description="Disordered" evidence="6">
    <location>
        <begin position="37"/>
        <end position="61"/>
    </location>
</feature>
<keyword evidence="4 7" id="KW-1133">Transmembrane helix</keyword>
<evidence type="ECO:0000256" key="5">
    <source>
        <dbReference type="ARBA" id="ARBA00023136"/>
    </source>
</evidence>
<evidence type="ECO:0000256" key="6">
    <source>
        <dbReference type="SAM" id="MobiDB-lite"/>
    </source>
</evidence>
<protein>
    <recommendedName>
        <fullName evidence="10">Small integral membrane protein 12</fullName>
    </recommendedName>
</protein>
<sequence length="83" mass="9682">MWPLWVALRTYGPYITFPIAAVVGAIGYNLEGWMTKRRTPPTNKSIQEQRVERHLQNDDKTEQLQQYKTIFDKESNISPSLKS</sequence>
<dbReference type="PANTHER" id="PTHR28599:SF1">
    <property type="entry name" value="SMALL INTEGRAL MEMBRANE PROTEIN 12"/>
    <property type="match status" value="1"/>
</dbReference>
<keyword evidence="5 7" id="KW-0472">Membrane</keyword>
<evidence type="ECO:0000313" key="9">
    <source>
        <dbReference type="Proteomes" id="UP000594260"/>
    </source>
</evidence>
<dbReference type="InParanoid" id="A0A7M7JJN0"/>
<dbReference type="FunCoup" id="A0A7M7JJN0">
    <property type="interactions" value="221"/>
</dbReference>
<name>A0A7M7JJN0_VARDE</name>
<dbReference type="GeneID" id="111246879"/>
<proteinExistence type="inferred from homology"/>
<keyword evidence="3 7" id="KW-0812">Transmembrane</keyword>
<evidence type="ECO:0000256" key="7">
    <source>
        <dbReference type="SAM" id="Phobius"/>
    </source>
</evidence>
<evidence type="ECO:0000256" key="2">
    <source>
        <dbReference type="ARBA" id="ARBA00007304"/>
    </source>
</evidence>
<dbReference type="InterPro" id="IPR031933">
    <property type="entry name" value="UPF0767"/>
</dbReference>
<reference evidence="8" key="1">
    <citation type="submission" date="2021-01" db="UniProtKB">
        <authorList>
            <consortium name="EnsemblMetazoa"/>
        </authorList>
    </citation>
    <scope>IDENTIFICATION</scope>
</reference>
<evidence type="ECO:0000256" key="4">
    <source>
        <dbReference type="ARBA" id="ARBA00022989"/>
    </source>
</evidence>
<dbReference type="OrthoDB" id="10052506at2759"/>
<dbReference type="GO" id="GO:0016020">
    <property type="term" value="C:membrane"/>
    <property type="evidence" value="ECO:0007669"/>
    <property type="project" value="UniProtKB-SubCell"/>
</dbReference>
<evidence type="ECO:0000313" key="8">
    <source>
        <dbReference type="EnsemblMetazoa" id="XP_022652960"/>
    </source>
</evidence>
<dbReference type="EnsemblMetazoa" id="XM_022797225">
    <property type="protein sequence ID" value="XP_022652960"/>
    <property type="gene ID" value="LOC111246879"/>
</dbReference>
<dbReference type="AlphaFoldDB" id="A0A7M7JJN0"/>
<evidence type="ECO:0008006" key="10">
    <source>
        <dbReference type="Google" id="ProtNLM"/>
    </source>
</evidence>
<organism evidence="8 9">
    <name type="scientific">Varroa destructor</name>
    <name type="common">Honeybee mite</name>
    <dbReference type="NCBI Taxonomy" id="109461"/>
    <lineage>
        <taxon>Eukaryota</taxon>
        <taxon>Metazoa</taxon>
        <taxon>Ecdysozoa</taxon>
        <taxon>Arthropoda</taxon>
        <taxon>Chelicerata</taxon>
        <taxon>Arachnida</taxon>
        <taxon>Acari</taxon>
        <taxon>Parasitiformes</taxon>
        <taxon>Mesostigmata</taxon>
        <taxon>Gamasina</taxon>
        <taxon>Dermanyssoidea</taxon>
        <taxon>Varroidae</taxon>
        <taxon>Varroa</taxon>
    </lineage>
</organism>
<accession>A0A7M7JJN0</accession>
<comment type="subcellular location">
    <subcellularLocation>
        <location evidence="1">Membrane</location>
        <topology evidence="1">Single-pass membrane protein</topology>
    </subcellularLocation>
</comment>
<comment type="similarity">
    <text evidence="2">Belongs to the SMIM12 family.</text>
</comment>
<feature type="transmembrane region" description="Helical" evidence="7">
    <location>
        <begin position="12"/>
        <end position="30"/>
    </location>
</feature>
<feature type="compositionally biased region" description="Basic and acidic residues" evidence="6">
    <location>
        <begin position="47"/>
        <end position="61"/>
    </location>
</feature>